<dbReference type="PATRIC" id="fig|1423808.3.peg.1766"/>
<evidence type="ECO:0000256" key="1">
    <source>
        <dbReference type="ARBA" id="ARBA00022729"/>
    </source>
</evidence>
<keyword evidence="4" id="KW-1185">Reference proteome</keyword>
<dbReference type="InterPro" id="IPR037873">
    <property type="entry name" value="BamE-like"/>
</dbReference>
<dbReference type="OrthoDB" id="2325357at2"/>
<evidence type="ECO:0000256" key="2">
    <source>
        <dbReference type="SAM" id="SignalP"/>
    </source>
</evidence>
<accession>A0A0R1L8K3</accession>
<evidence type="ECO:0000313" key="3">
    <source>
        <dbReference type="EMBL" id="KRK89257.1"/>
    </source>
</evidence>
<organism evidence="3 4">
    <name type="scientific">Lentilactobacillus sunkii DSM 19904</name>
    <dbReference type="NCBI Taxonomy" id="1423808"/>
    <lineage>
        <taxon>Bacteria</taxon>
        <taxon>Bacillati</taxon>
        <taxon>Bacillota</taxon>
        <taxon>Bacilli</taxon>
        <taxon>Lactobacillales</taxon>
        <taxon>Lactobacillaceae</taxon>
        <taxon>Lentilactobacillus</taxon>
    </lineage>
</organism>
<gene>
    <name evidence="3" type="ORF">FD17_GL001745</name>
</gene>
<dbReference type="PROSITE" id="PS51257">
    <property type="entry name" value="PROKAR_LIPOPROTEIN"/>
    <property type="match status" value="1"/>
</dbReference>
<sequence length="210" mass="22801">MGKPITVTLTLLSTLLLSACGTSTSSKKQVDHHFDSQKTAAEYKHDREAEGINHTNFNSINIGDINDGSYGSTEDEVIKLFGTPSKVSSVSVSGITKKTTQYTWEDVSATFPVSKVKVQFLNHKAVGKSYTPAAKRKQRIIPKSKIDKLGLGTTYQAAIDSLGTPNGESVTGQGPMSGKYLLYVTDSKGTAYDLTFTDDKLNNKFKTSIY</sequence>
<feature type="chain" id="PRO_5038697383" description="DUF3862 domain-containing protein" evidence="2">
    <location>
        <begin position="20"/>
        <end position="210"/>
    </location>
</feature>
<name>A0A0R1L8K3_9LACO</name>
<feature type="signal peptide" evidence="2">
    <location>
        <begin position="1"/>
        <end position="19"/>
    </location>
</feature>
<reference evidence="3 4" key="1">
    <citation type="journal article" date="2015" name="Genome Announc.">
        <title>Expanding the biotechnology potential of lactobacilli through comparative genomics of 213 strains and associated genera.</title>
        <authorList>
            <person name="Sun Z."/>
            <person name="Harris H.M."/>
            <person name="McCann A."/>
            <person name="Guo C."/>
            <person name="Argimon S."/>
            <person name="Zhang W."/>
            <person name="Yang X."/>
            <person name="Jeffery I.B."/>
            <person name="Cooney J.C."/>
            <person name="Kagawa T.F."/>
            <person name="Liu W."/>
            <person name="Song Y."/>
            <person name="Salvetti E."/>
            <person name="Wrobel A."/>
            <person name="Rasinkangas P."/>
            <person name="Parkhill J."/>
            <person name="Rea M.C."/>
            <person name="O'Sullivan O."/>
            <person name="Ritari J."/>
            <person name="Douillard F.P."/>
            <person name="Paul Ross R."/>
            <person name="Yang R."/>
            <person name="Briner A.E."/>
            <person name="Felis G.E."/>
            <person name="de Vos W.M."/>
            <person name="Barrangou R."/>
            <person name="Klaenhammer T.R."/>
            <person name="Caufield P.W."/>
            <person name="Cui Y."/>
            <person name="Zhang H."/>
            <person name="O'Toole P.W."/>
        </authorList>
    </citation>
    <scope>NUCLEOTIDE SEQUENCE [LARGE SCALE GENOMIC DNA]</scope>
    <source>
        <strain evidence="3 4">DSM 19904</strain>
    </source>
</reference>
<dbReference type="RefSeq" id="WP_057823935.1">
    <property type="nucleotide sequence ID" value="NZ_AZEA01000003.1"/>
</dbReference>
<dbReference type="Gene3D" id="3.30.1450.10">
    <property type="match status" value="2"/>
</dbReference>
<dbReference type="Pfam" id="PF12978">
    <property type="entry name" value="DUF3862"/>
    <property type="match status" value="1"/>
</dbReference>
<keyword evidence="1 2" id="KW-0732">Signal</keyword>
<evidence type="ECO:0008006" key="5">
    <source>
        <dbReference type="Google" id="ProtNLM"/>
    </source>
</evidence>
<proteinExistence type="predicted"/>
<protein>
    <recommendedName>
        <fullName evidence="5">DUF3862 domain-containing protein</fullName>
    </recommendedName>
</protein>
<dbReference type="EMBL" id="AZEA01000003">
    <property type="protein sequence ID" value="KRK89257.1"/>
    <property type="molecule type" value="Genomic_DNA"/>
</dbReference>
<evidence type="ECO:0000313" key="4">
    <source>
        <dbReference type="Proteomes" id="UP000051581"/>
    </source>
</evidence>
<comment type="caution">
    <text evidence="3">The sequence shown here is derived from an EMBL/GenBank/DDBJ whole genome shotgun (WGS) entry which is preliminary data.</text>
</comment>
<dbReference type="AlphaFoldDB" id="A0A0R1L8K3"/>
<dbReference type="Proteomes" id="UP000051581">
    <property type="component" value="Unassembled WGS sequence"/>
</dbReference>
<dbReference type="InterPro" id="IPR024418">
    <property type="entry name" value="DUF3862"/>
</dbReference>